<gene>
    <name evidence="1" type="ORF">RchiOBHm_Chr3g0470951</name>
</gene>
<accession>A0A2P6RB73</accession>
<keyword evidence="2" id="KW-1185">Reference proteome</keyword>
<dbReference type="Gramene" id="PRQ43671">
    <property type="protein sequence ID" value="PRQ43671"/>
    <property type="gene ID" value="RchiOBHm_Chr3g0470951"/>
</dbReference>
<protein>
    <recommendedName>
        <fullName evidence="3">RNase H type-1 domain-containing protein</fullName>
    </recommendedName>
</protein>
<reference evidence="1 2" key="1">
    <citation type="journal article" date="2018" name="Nat. Genet.">
        <title>The Rosa genome provides new insights in the design of modern roses.</title>
        <authorList>
            <person name="Bendahmane M."/>
        </authorList>
    </citation>
    <scope>NUCLEOTIDE SEQUENCE [LARGE SCALE GENOMIC DNA]</scope>
    <source>
        <strain evidence="2">cv. Old Blush</strain>
    </source>
</reference>
<evidence type="ECO:0000313" key="1">
    <source>
        <dbReference type="EMBL" id="PRQ43671.1"/>
    </source>
</evidence>
<evidence type="ECO:0000313" key="2">
    <source>
        <dbReference type="Proteomes" id="UP000238479"/>
    </source>
</evidence>
<dbReference type="AlphaFoldDB" id="A0A2P6RB73"/>
<comment type="caution">
    <text evidence="1">The sequence shown here is derived from an EMBL/GenBank/DDBJ whole genome shotgun (WGS) entry which is preliminary data.</text>
</comment>
<organism evidence="1 2">
    <name type="scientific">Rosa chinensis</name>
    <name type="common">China rose</name>
    <dbReference type="NCBI Taxonomy" id="74649"/>
    <lineage>
        <taxon>Eukaryota</taxon>
        <taxon>Viridiplantae</taxon>
        <taxon>Streptophyta</taxon>
        <taxon>Embryophyta</taxon>
        <taxon>Tracheophyta</taxon>
        <taxon>Spermatophyta</taxon>
        <taxon>Magnoliopsida</taxon>
        <taxon>eudicotyledons</taxon>
        <taxon>Gunneridae</taxon>
        <taxon>Pentapetalae</taxon>
        <taxon>rosids</taxon>
        <taxon>fabids</taxon>
        <taxon>Rosales</taxon>
        <taxon>Rosaceae</taxon>
        <taxon>Rosoideae</taxon>
        <taxon>Rosoideae incertae sedis</taxon>
        <taxon>Rosa</taxon>
    </lineage>
</organism>
<proteinExistence type="predicted"/>
<name>A0A2P6RB73_ROSCH</name>
<dbReference type="EMBL" id="PDCK01000041">
    <property type="protein sequence ID" value="PRQ43671.1"/>
    <property type="molecule type" value="Genomic_DNA"/>
</dbReference>
<evidence type="ECO:0008006" key="3">
    <source>
        <dbReference type="Google" id="ProtNLM"/>
    </source>
</evidence>
<sequence>MQIRVEWGNWLHCISQMQFWCSHIFREGNQVADALANFGLTSDTMVS</sequence>
<dbReference type="Proteomes" id="UP000238479">
    <property type="component" value="Chromosome 3"/>
</dbReference>